<feature type="domain" description="Reverse transcriptase RNase H-like" evidence="7">
    <location>
        <begin position="88"/>
        <end position="123"/>
    </location>
</feature>
<evidence type="ECO:0000313" key="8">
    <source>
        <dbReference type="EMBL" id="KAA0049659.1"/>
    </source>
</evidence>
<keyword evidence="5" id="KW-0378">Hydrolase</keyword>
<reference evidence="10 11" key="1">
    <citation type="submission" date="2019-08" db="EMBL/GenBank/DDBJ databases">
        <title>Draft genome sequences of two oriental melons (Cucumis melo L. var makuwa).</title>
        <authorList>
            <person name="Kwon S.-Y."/>
        </authorList>
    </citation>
    <scope>NUCLEOTIDE SEQUENCE [LARGE SCALE GENOMIC DNA]</scope>
    <source>
        <strain evidence="11">cv. Chang Bougi</strain>
        <strain evidence="10">cv. SW 3</strain>
        <tissue evidence="9">Leaf</tissue>
    </source>
</reference>
<dbReference type="InterPro" id="IPR043502">
    <property type="entry name" value="DNA/RNA_pol_sf"/>
</dbReference>
<dbReference type="Pfam" id="PF17917">
    <property type="entry name" value="RT_RNaseH"/>
    <property type="match status" value="1"/>
</dbReference>
<evidence type="ECO:0000256" key="6">
    <source>
        <dbReference type="ARBA" id="ARBA00022918"/>
    </source>
</evidence>
<comment type="caution">
    <text evidence="9">The sequence shown here is derived from an EMBL/GenBank/DDBJ whole genome shotgun (WGS) entry which is preliminary data.</text>
</comment>
<evidence type="ECO:0000256" key="4">
    <source>
        <dbReference type="ARBA" id="ARBA00022759"/>
    </source>
</evidence>
<keyword evidence="3" id="KW-0540">Nuclease</keyword>
<dbReference type="EMBL" id="SSTD01007292">
    <property type="protein sequence ID" value="TYK19036.1"/>
    <property type="molecule type" value="Genomic_DNA"/>
</dbReference>
<dbReference type="PANTHER" id="PTHR24559">
    <property type="entry name" value="TRANSPOSON TY3-I GAG-POL POLYPROTEIN"/>
    <property type="match status" value="1"/>
</dbReference>
<dbReference type="AlphaFoldDB" id="A0A5D3D686"/>
<keyword evidence="6" id="KW-0695">RNA-directed DNA polymerase</keyword>
<dbReference type="SUPFAM" id="SSF56672">
    <property type="entry name" value="DNA/RNA polymerases"/>
    <property type="match status" value="1"/>
</dbReference>
<dbReference type="InterPro" id="IPR053134">
    <property type="entry name" value="RNA-dir_DNA_polymerase"/>
</dbReference>
<evidence type="ECO:0000256" key="2">
    <source>
        <dbReference type="ARBA" id="ARBA00022695"/>
    </source>
</evidence>
<accession>A0A5D3D686</accession>
<evidence type="ECO:0000313" key="11">
    <source>
        <dbReference type="Proteomes" id="UP000321947"/>
    </source>
</evidence>
<evidence type="ECO:0000256" key="1">
    <source>
        <dbReference type="ARBA" id="ARBA00022679"/>
    </source>
</evidence>
<evidence type="ECO:0000256" key="5">
    <source>
        <dbReference type="ARBA" id="ARBA00022801"/>
    </source>
</evidence>
<dbReference type="PANTHER" id="PTHR24559:SF444">
    <property type="entry name" value="REVERSE TRANSCRIPTASE DOMAIN-CONTAINING PROTEIN"/>
    <property type="match status" value="1"/>
</dbReference>
<sequence>MPFGLCNARGTFQRCKMTILSDFLKRSIEILIEVLEKCEEIQLILNLEKCHFIVRERIVLGKKNTHVGLDVDPTKIDVIGPNHLNLYVTLDQKKNKEIHPIYYANKTLNEAQENYTTTEKELLVMPHGKEGRQTEVNKMDFIALGIGFGDCRSQRH</sequence>
<keyword evidence="4" id="KW-0255">Endonuclease</keyword>
<dbReference type="Gene3D" id="3.30.70.270">
    <property type="match status" value="1"/>
</dbReference>
<dbReference type="InterPro" id="IPR043128">
    <property type="entry name" value="Rev_trsase/Diguanyl_cyclase"/>
</dbReference>
<evidence type="ECO:0000313" key="10">
    <source>
        <dbReference type="Proteomes" id="UP000321393"/>
    </source>
</evidence>
<keyword evidence="1" id="KW-0808">Transferase</keyword>
<dbReference type="GO" id="GO:0016787">
    <property type="term" value="F:hydrolase activity"/>
    <property type="evidence" value="ECO:0007669"/>
    <property type="project" value="UniProtKB-KW"/>
</dbReference>
<dbReference type="GO" id="GO:0004519">
    <property type="term" value="F:endonuclease activity"/>
    <property type="evidence" value="ECO:0007669"/>
    <property type="project" value="UniProtKB-KW"/>
</dbReference>
<dbReference type="GO" id="GO:0003964">
    <property type="term" value="F:RNA-directed DNA polymerase activity"/>
    <property type="evidence" value="ECO:0007669"/>
    <property type="project" value="UniProtKB-KW"/>
</dbReference>
<evidence type="ECO:0000313" key="9">
    <source>
        <dbReference type="EMBL" id="TYK19036.1"/>
    </source>
</evidence>
<protein>
    <submittedName>
        <fullName evidence="9">Retrovirus-related Pol polyprotein from transposon 17.6</fullName>
    </submittedName>
</protein>
<dbReference type="Proteomes" id="UP000321947">
    <property type="component" value="Unassembled WGS sequence"/>
</dbReference>
<gene>
    <name evidence="9" type="ORF">E5676_scaffold368G00050</name>
    <name evidence="8" type="ORF">E6C27_scaffold163G001300</name>
</gene>
<dbReference type="Proteomes" id="UP000321393">
    <property type="component" value="Unassembled WGS sequence"/>
</dbReference>
<organism evidence="9 11">
    <name type="scientific">Cucumis melo var. makuwa</name>
    <name type="common">Oriental melon</name>
    <dbReference type="NCBI Taxonomy" id="1194695"/>
    <lineage>
        <taxon>Eukaryota</taxon>
        <taxon>Viridiplantae</taxon>
        <taxon>Streptophyta</taxon>
        <taxon>Embryophyta</taxon>
        <taxon>Tracheophyta</taxon>
        <taxon>Spermatophyta</taxon>
        <taxon>Magnoliopsida</taxon>
        <taxon>eudicotyledons</taxon>
        <taxon>Gunneridae</taxon>
        <taxon>Pentapetalae</taxon>
        <taxon>rosids</taxon>
        <taxon>fabids</taxon>
        <taxon>Cucurbitales</taxon>
        <taxon>Cucurbitaceae</taxon>
        <taxon>Benincaseae</taxon>
        <taxon>Cucumis</taxon>
    </lineage>
</organism>
<name>A0A5D3D686_CUCMM</name>
<dbReference type="EMBL" id="SSTE01012141">
    <property type="protein sequence ID" value="KAA0049659.1"/>
    <property type="molecule type" value="Genomic_DNA"/>
</dbReference>
<evidence type="ECO:0000259" key="7">
    <source>
        <dbReference type="Pfam" id="PF17917"/>
    </source>
</evidence>
<proteinExistence type="predicted"/>
<keyword evidence="2" id="KW-0548">Nucleotidyltransferase</keyword>
<dbReference type="InterPro" id="IPR041373">
    <property type="entry name" value="RT_RNaseH"/>
</dbReference>
<evidence type="ECO:0000256" key="3">
    <source>
        <dbReference type="ARBA" id="ARBA00022722"/>
    </source>
</evidence>